<evidence type="ECO:0000313" key="2">
    <source>
        <dbReference type="Proteomes" id="UP000235672"/>
    </source>
</evidence>
<dbReference type="AlphaFoldDB" id="A0A2J6PHS9"/>
<sequence>RFSIGLRSGNYNGQFIRFIPLFTKYLVTTLALYHGVLSSCITTSSPYFALISS</sequence>
<dbReference type="Proteomes" id="UP000235672">
    <property type="component" value="Unassembled WGS sequence"/>
</dbReference>
<dbReference type="EMBL" id="KZ613529">
    <property type="protein sequence ID" value="PMD13595.1"/>
    <property type="molecule type" value="Genomic_DNA"/>
</dbReference>
<name>A0A2J6PHS9_9HELO</name>
<gene>
    <name evidence="1" type="ORF">NA56DRAFT_737052</name>
</gene>
<keyword evidence="2" id="KW-1185">Reference proteome</keyword>
<feature type="non-terminal residue" evidence="1">
    <location>
        <position position="1"/>
    </location>
</feature>
<protein>
    <submittedName>
        <fullName evidence="1">Uncharacterized protein</fullName>
    </submittedName>
</protein>
<organism evidence="1 2">
    <name type="scientific">Hyaloscypha hepaticicola</name>
    <dbReference type="NCBI Taxonomy" id="2082293"/>
    <lineage>
        <taxon>Eukaryota</taxon>
        <taxon>Fungi</taxon>
        <taxon>Dikarya</taxon>
        <taxon>Ascomycota</taxon>
        <taxon>Pezizomycotina</taxon>
        <taxon>Leotiomycetes</taxon>
        <taxon>Helotiales</taxon>
        <taxon>Hyaloscyphaceae</taxon>
        <taxon>Hyaloscypha</taxon>
    </lineage>
</organism>
<proteinExistence type="predicted"/>
<evidence type="ECO:0000313" key="1">
    <source>
        <dbReference type="EMBL" id="PMD13595.1"/>
    </source>
</evidence>
<reference evidence="1 2" key="1">
    <citation type="submission" date="2016-05" db="EMBL/GenBank/DDBJ databases">
        <title>A degradative enzymes factory behind the ericoid mycorrhizal symbiosis.</title>
        <authorList>
            <consortium name="DOE Joint Genome Institute"/>
            <person name="Martino E."/>
            <person name="Morin E."/>
            <person name="Grelet G."/>
            <person name="Kuo A."/>
            <person name="Kohler A."/>
            <person name="Daghino S."/>
            <person name="Barry K."/>
            <person name="Choi C."/>
            <person name="Cichocki N."/>
            <person name="Clum A."/>
            <person name="Copeland A."/>
            <person name="Hainaut M."/>
            <person name="Haridas S."/>
            <person name="Labutti K."/>
            <person name="Lindquist E."/>
            <person name="Lipzen A."/>
            <person name="Khouja H.-R."/>
            <person name="Murat C."/>
            <person name="Ohm R."/>
            <person name="Olson A."/>
            <person name="Spatafora J."/>
            <person name="Veneault-Fourrey C."/>
            <person name="Henrissat B."/>
            <person name="Grigoriev I."/>
            <person name="Martin F."/>
            <person name="Perotto S."/>
        </authorList>
    </citation>
    <scope>NUCLEOTIDE SEQUENCE [LARGE SCALE GENOMIC DNA]</scope>
    <source>
        <strain evidence="1 2">UAMH 7357</strain>
    </source>
</reference>
<accession>A0A2J6PHS9</accession>